<feature type="domain" description="C3H1-type" evidence="6">
    <location>
        <begin position="457"/>
        <end position="485"/>
    </location>
</feature>
<dbReference type="SUPFAM" id="SSF90229">
    <property type="entry name" value="CCCH zinc finger"/>
    <property type="match status" value="1"/>
</dbReference>
<dbReference type="EMBL" id="JASGXD010000006">
    <property type="protein sequence ID" value="KAK6005100.1"/>
    <property type="molecule type" value="Genomic_DNA"/>
</dbReference>
<organism evidence="7 8">
    <name type="scientific">Aureobasidium pullulans</name>
    <name type="common">Black yeast</name>
    <name type="synonym">Pullularia pullulans</name>
    <dbReference type="NCBI Taxonomy" id="5580"/>
    <lineage>
        <taxon>Eukaryota</taxon>
        <taxon>Fungi</taxon>
        <taxon>Dikarya</taxon>
        <taxon>Ascomycota</taxon>
        <taxon>Pezizomycotina</taxon>
        <taxon>Dothideomycetes</taxon>
        <taxon>Dothideomycetidae</taxon>
        <taxon>Dothideales</taxon>
        <taxon>Saccotheciaceae</taxon>
        <taxon>Aureobasidium</taxon>
    </lineage>
</organism>
<dbReference type="InterPro" id="IPR039136">
    <property type="entry name" value="NUFIP1-like"/>
</dbReference>
<protein>
    <recommendedName>
        <fullName evidence="6">C3H1-type domain-containing protein</fullName>
    </recommendedName>
</protein>
<keyword evidence="8" id="KW-1185">Reference proteome</keyword>
<feature type="compositionally biased region" description="Gly residues" evidence="5">
    <location>
        <begin position="32"/>
        <end position="59"/>
    </location>
</feature>
<evidence type="ECO:0000256" key="5">
    <source>
        <dbReference type="SAM" id="MobiDB-lite"/>
    </source>
</evidence>
<feature type="compositionally biased region" description="Polar residues" evidence="5">
    <location>
        <begin position="447"/>
        <end position="459"/>
    </location>
</feature>
<feature type="region of interest" description="Disordered" evidence="5">
    <location>
        <begin position="272"/>
        <end position="461"/>
    </location>
</feature>
<keyword evidence="1 4" id="KW-0479">Metal-binding</keyword>
<evidence type="ECO:0000256" key="4">
    <source>
        <dbReference type="PROSITE-ProRule" id="PRU00723"/>
    </source>
</evidence>
<dbReference type="PROSITE" id="PS50103">
    <property type="entry name" value="ZF_C3H1"/>
    <property type="match status" value="1"/>
</dbReference>
<sequence length="532" mass="58055">MDGFSFPPPPPPPPKAASSSQSETPSQFNNRGGRGGRGGRGNRGSFRGRGGAPQRGGGNFSHQNINSTGYGQNTGNYLSSHGNQHYQIPQQHQAPPGSYINPAFGGVQGQTYAQPQLQYGQPNIHAAAQNNQSSYGSFNQSNSPPGGKRTREQAFGNSNRGHPMKKPSSAPKAQVAPAVPSFGAPILPQKPPSSLSSGGVIKQRPSTGLGLIPQDYGSPENSDHDEDEDEEEVDEEAALSALQNGPLSFEFNGELSTLSSAKDIAEWIEERKKRWPSKRRVEEKELEIQSRMEERRRIEQETRAAIASASGGEYQPVERRDDRTQRQMRKPATDRQARHNEGPTLEDTQKELALQMQKVEELQKLLAERGQGQGAAVPGTAAQDVEATDEHEQAASMDNMEIEQSLETTNQDATGDDQHLSDSDSDAPPEETSSKLSQPMRVPPPTASSKTQPKQQQAEAKQCISFLNQGRCKFGNKCRYKHDASSGQDKGKRKTLYQRLVEQEMDEENKLALQAIKYLGGVGFFSKHAAST</sequence>
<feature type="compositionally biased region" description="Basic and acidic residues" evidence="5">
    <location>
        <begin position="279"/>
        <end position="302"/>
    </location>
</feature>
<feature type="compositionally biased region" description="Polar residues" evidence="5">
    <location>
        <begin position="60"/>
        <end position="93"/>
    </location>
</feature>
<feature type="compositionally biased region" description="Polar residues" evidence="5">
    <location>
        <begin position="128"/>
        <end position="144"/>
    </location>
</feature>
<dbReference type="Proteomes" id="UP001341245">
    <property type="component" value="Unassembled WGS sequence"/>
</dbReference>
<dbReference type="InterPro" id="IPR000571">
    <property type="entry name" value="Znf_CCCH"/>
</dbReference>
<feature type="zinc finger region" description="C3H1-type" evidence="4">
    <location>
        <begin position="457"/>
        <end position="485"/>
    </location>
</feature>
<evidence type="ECO:0000256" key="3">
    <source>
        <dbReference type="ARBA" id="ARBA00022833"/>
    </source>
</evidence>
<evidence type="ECO:0000259" key="6">
    <source>
        <dbReference type="PROSITE" id="PS50103"/>
    </source>
</evidence>
<comment type="caution">
    <text evidence="7">The sequence shown here is derived from an EMBL/GenBank/DDBJ whole genome shotgun (WGS) entry which is preliminary data.</text>
</comment>
<evidence type="ECO:0000256" key="1">
    <source>
        <dbReference type="ARBA" id="ARBA00022723"/>
    </source>
</evidence>
<gene>
    <name evidence="7" type="ORF">QM012_007879</name>
</gene>
<feature type="compositionally biased region" description="Pro residues" evidence="5">
    <location>
        <begin position="1"/>
        <end position="15"/>
    </location>
</feature>
<feature type="compositionally biased region" description="Acidic residues" evidence="5">
    <location>
        <begin position="223"/>
        <end position="237"/>
    </location>
</feature>
<feature type="compositionally biased region" description="Basic and acidic residues" evidence="5">
    <location>
        <begin position="358"/>
        <end position="367"/>
    </location>
</feature>
<evidence type="ECO:0000313" key="8">
    <source>
        <dbReference type="Proteomes" id="UP001341245"/>
    </source>
</evidence>
<dbReference type="InterPro" id="IPR019496">
    <property type="entry name" value="NUFIP1_cons_dom"/>
</dbReference>
<feature type="compositionally biased region" description="Polar residues" evidence="5">
    <location>
        <begin position="109"/>
        <end position="121"/>
    </location>
</feature>
<dbReference type="PANTHER" id="PTHR13309:SF0">
    <property type="entry name" value="FMR1-INTERACTING PROTEIN NUFIP1"/>
    <property type="match status" value="1"/>
</dbReference>
<evidence type="ECO:0000256" key="2">
    <source>
        <dbReference type="ARBA" id="ARBA00022771"/>
    </source>
</evidence>
<feature type="region of interest" description="Disordered" evidence="5">
    <location>
        <begin position="1"/>
        <end position="241"/>
    </location>
</feature>
<keyword evidence="2 4" id="KW-0863">Zinc-finger</keyword>
<evidence type="ECO:0000313" key="7">
    <source>
        <dbReference type="EMBL" id="KAK6005100.1"/>
    </source>
</evidence>
<dbReference type="PANTHER" id="PTHR13309">
    <property type="entry name" value="NUCLEAR FRAGILE X MENTAL RETARDATION PROTEIN INTERACTING PROTEIN 1"/>
    <property type="match status" value="1"/>
</dbReference>
<accession>A0ABR0TKX7</accession>
<dbReference type="Pfam" id="PF25585">
    <property type="entry name" value="zf-CCCH_DUS3L"/>
    <property type="match status" value="1"/>
</dbReference>
<dbReference type="InterPro" id="IPR036855">
    <property type="entry name" value="Znf_CCCH_sf"/>
</dbReference>
<dbReference type="Gene3D" id="4.10.1000.10">
    <property type="entry name" value="Zinc finger, CCCH-type"/>
    <property type="match status" value="1"/>
</dbReference>
<feature type="compositionally biased region" description="Polar residues" evidence="5">
    <location>
        <begin position="17"/>
        <end position="28"/>
    </location>
</feature>
<reference evidence="7 8" key="1">
    <citation type="submission" date="2023-11" db="EMBL/GenBank/DDBJ databases">
        <title>Draft genome sequence and annotation of the polyextremotolerant black yeast-like fungus Aureobasidium pullulans NRRL 62042.</title>
        <authorList>
            <person name="Dielentheis-Frenken M.R.E."/>
            <person name="Wibberg D."/>
            <person name="Blank L.M."/>
            <person name="Tiso T."/>
        </authorList>
    </citation>
    <scope>NUCLEOTIDE SEQUENCE [LARGE SCALE GENOMIC DNA]</scope>
    <source>
        <strain evidence="7 8">NRRL 62042</strain>
    </source>
</reference>
<feature type="compositionally biased region" description="Basic and acidic residues" evidence="5">
    <location>
        <begin position="316"/>
        <end position="341"/>
    </location>
</feature>
<keyword evidence="3 4" id="KW-0862">Zinc</keyword>
<dbReference type="Pfam" id="PF10453">
    <property type="entry name" value="NUFIP1"/>
    <property type="match status" value="1"/>
</dbReference>
<proteinExistence type="predicted"/>
<name>A0ABR0TKX7_AURPU</name>